<proteinExistence type="predicted"/>
<name>A0A383DWX0_9ZZZZ</name>
<dbReference type="EMBL" id="UINC01220930">
    <property type="protein sequence ID" value="SVE49057.1"/>
    <property type="molecule type" value="Genomic_DNA"/>
</dbReference>
<organism evidence="1">
    <name type="scientific">marine metagenome</name>
    <dbReference type="NCBI Taxonomy" id="408172"/>
    <lineage>
        <taxon>unclassified sequences</taxon>
        <taxon>metagenomes</taxon>
        <taxon>ecological metagenomes</taxon>
    </lineage>
</organism>
<gene>
    <name evidence="1" type="ORF">METZ01_LOCUS501911</name>
</gene>
<evidence type="ECO:0000313" key="1">
    <source>
        <dbReference type="EMBL" id="SVE49057.1"/>
    </source>
</evidence>
<accession>A0A383DWX0</accession>
<dbReference type="AlphaFoldDB" id="A0A383DWX0"/>
<protein>
    <submittedName>
        <fullName evidence="1">Uncharacterized protein</fullName>
    </submittedName>
</protein>
<reference evidence="1" key="1">
    <citation type="submission" date="2018-05" db="EMBL/GenBank/DDBJ databases">
        <authorList>
            <person name="Lanie J.A."/>
            <person name="Ng W.-L."/>
            <person name="Kazmierczak K.M."/>
            <person name="Andrzejewski T.M."/>
            <person name="Davidsen T.M."/>
            <person name="Wayne K.J."/>
            <person name="Tettelin H."/>
            <person name="Glass J.I."/>
            <person name="Rusch D."/>
            <person name="Podicherti R."/>
            <person name="Tsui H.-C.T."/>
            <person name="Winkler M.E."/>
        </authorList>
    </citation>
    <scope>NUCLEOTIDE SEQUENCE</scope>
</reference>
<feature type="non-terminal residue" evidence="1">
    <location>
        <position position="53"/>
    </location>
</feature>
<sequence>MGASQNDDTTSAADAARIVAMACDGGDEALIDGLVAIGHPLTPGYSHPEYPFE</sequence>